<accession>A0A8S3YEV1</accession>
<dbReference type="EMBL" id="CAJHNH020000164">
    <property type="protein sequence ID" value="CAG5115779.1"/>
    <property type="molecule type" value="Genomic_DNA"/>
</dbReference>
<evidence type="ECO:0000256" key="1">
    <source>
        <dbReference type="SAM" id="Phobius"/>
    </source>
</evidence>
<keyword evidence="3" id="KW-1185">Reference proteome</keyword>
<organism evidence="2 3">
    <name type="scientific">Candidula unifasciata</name>
    <dbReference type="NCBI Taxonomy" id="100452"/>
    <lineage>
        <taxon>Eukaryota</taxon>
        <taxon>Metazoa</taxon>
        <taxon>Spiralia</taxon>
        <taxon>Lophotrochozoa</taxon>
        <taxon>Mollusca</taxon>
        <taxon>Gastropoda</taxon>
        <taxon>Heterobranchia</taxon>
        <taxon>Euthyneura</taxon>
        <taxon>Panpulmonata</taxon>
        <taxon>Eupulmonata</taxon>
        <taxon>Stylommatophora</taxon>
        <taxon>Helicina</taxon>
        <taxon>Helicoidea</taxon>
        <taxon>Geomitridae</taxon>
        <taxon>Candidula</taxon>
    </lineage>
</organism>
<evidence type="ECO:0000313" key="2">
    <source>
        <dbReference type="EMBL" id="CAG5115779.1"/>
    </source>
</evidence>
<gene>
    <name evidence="2" type="ORF">CUNI_LOCUS1337</name>
</gene>
<keyword evidence="1" id="KW-0812">Transmembrane</keyword>
<name>A0A8S3YEV1_9EUPU</name>
<feature type="non-terminal residue" evidence="2">
    <location>
        <position position="184"/>
    </location>
</feature>
<keyword evidence="1" id="KW-0472">Membrane</keyword>
<keyword evidence="1" id="KW-1133">Transmembrane helix</keyword>
<reference evidence="2" key="1">
    <citation type="submission" date="2021-04" db="EMBL/GenBank/DDBJ databases">
        <authorList>
            <consortium name="Molecular Ecology Group"/>
        </authorList>
    </citation>
    <scope>NUCLEOTIDE SEQUENCE</scope>
</reference>
<dbReference type="OrthoDB" id="6120632at2759"/>
<comment type="caution">
    <text evidence="2">The sequence shown here is derived from an EMBL/GenBank/DDBJ whole genome shotgun (WGS) entry which is preliminary data.</text>
</comment>
<evidence type="ECO:0000313" key="3">
    <source>
        <dbReference type="Proteomes" id="UP000678393"/>
    </source>
</evidence>
<feature type="transmembrane region" description="Helical" evidence="1">
    <location>
        <begin position="71"/>
        <end position="93"/>
    </location>
</feature>
<proteinExistence type="predicted"/>
<dbReference type="AlphaFoldDB" id="A0A8S3YEV1"/>
<dbReference type="Proteomes" id="UP000678393">
    <property type="component" value="Unassembled WGS sequence"/>
</dbReference>
<sequence>MMMSTVMSHIINPLCHSQLYQQFPWVDLDADYDSSEIGSPLSRDRRSTNSTTGSKSVWQKIEEFYSDKNNMAMYCVLPILILIYGGCSSIYCIHKCRHISKDANTRGSRRRTNIIFNNSGNEGLKDGRHRPVSQISSAWTDFHMDTSGSGWSVQTEGQPLRLPSLSPLPWQVHCREGAMAPSRQ</sequence>
<protein>
    <submittedName>
        <fullName evidence="2">Uncharacterized protein</fullName>
    </submittedName>
</protein>